<dbReference type="EMBL" id="PSQG01000032">
    <property type="protein sequence ID" value="RCH41845.1"/>
    <property type="molecule type" value="Genomic_DNA"/>
</dbReference>
<dbReference type="Pfam" id="PF12833">
    <property type="entry name" value="HTH_18"/>
    <property type="match status" value="1"/>
</dbReference>
<reference evidence="5 6" key="1">
    <citation type="submission" date="2018-02" db="EMBL/GenBank/DDBJ databases">
        <title>Complete genome sequencing of Faecalibacterium prausnitzii strains isolated from the human gut.</title>
        <authorList>
            <person name="Fitzgerald B.C."/>
            <person name="Shkoporov A.N."/>
            <person name="Ross P.R."/>
            <person name="Hill C."/>
        </authorList>
    </citation>
    <scope>NUCLEOTIDE SEQUENCE [LARGE SCALE GENOMIC DNA]</scope>
    <source>
        <strain evidence="5 6">APC942/31-1</strain>
    </source>
</reference>
<evidence type="ECO:0000256" key="1">
    <source>
        <dbReference type="ARBA" id="ARBA00023015"/>
    </source>
</evidence>
<organism evidence="5 6">
    <name type="scientific">Blautia obeum</name>
    <dbReference type="NCBI Taxonomy" id="40520"/>
    <lineage>
        <taxon>Bacteria</taxon>
        <taxon>Bacillati</taxon>
        <taxon>Bacillota</taxon>
        <taxon>Clostridia</taxon>
        <taxon>Lachnospirales</taxon>
        <taxon>Lachnospiraceae</taxon>
        <taxon>Blautia</taxon>
    </lineage>
</organism>
<evidence type="ECO:0000313" key="6">
    <source>
        <dbReference type="Proteomes" id="UP000253208"/>
    </source>
</evidence>
<dbReference type="InterPro" id="IPR003313">
    <property type="entry name" value="AraC-bd"/>
</dbReference>
<evidence type="ECO:0000259" key="4">
    <source>
        <dbReference type="PROSITE" id="PS01124"/>
    </source>
</evidence>
<dbReference type="Gene3D" id="2.60.120.10">
    <property type="entry name" value="Jelly Rolls"/>
    <property type="match status" value="1"/>
</dbReference>
<keyword evidence="3" id="KW-0804">Transcription</keyword>
<dbReference type="PANTHER" id="PTHR43280">
    <property type="entry name" value="ARAC-FAMILY TRANSCRIPTIONAL REGULATOR"/>
    <property type="match status" value="1"/>
</dbReference>
<dbReference type="GO" id="GO:0043565">
    <property type="term" value="F:sequence-specific DNA binding"/>
    <property type="evidence" value="ECO:0007669"/>
    <property type="project" value="InterPro"/>
</dbReference>
<name>A0A367FU25_9FIRM</name>
<feature type="domain" description="HTH araC/xylS-type" evidence="4">
    <location>
        <begin position="184"/>
        <end position="282"/>
    </location>
</feature>
<dbReference type="Gene3D" id="1.10.10.60">
    <property type="entry name" value="Homeodomain-like"/>
    <property type="match status" value="2"/>
</dbReference>
<sequence>MHDLGRNEDRLRGTYEFPFEFHHIDSSHPRYVMSYHWHVECEIMRVLQGTLTVTLDEKSFTAKAGDVIFVNSGVLHSGIPQDCIYQCIVFDMNMFLKFNSVCTEYMQKISHQELLIYHHFTEKQPDIQRAVNSLFDSFWQRKPGYELVVFGQFYHFFGLVFGNHYYLESLRKTRRDYKRIVQLKQVVEFIEKNYASPITLQELSASVSMSPKYFCRFFSEMTHQTPMDYLNRQRIEQACCQLATTDDSITEIAYRNGFNDLSYFIRTFKKYKGITPGKYKRR</sequence>
<dbReference type="PROSITE" id="PS01124">
    <property type="entry name" value="HTH_ARAC_FAMILY_2"/>
    <property type="match status" value="1"/>
</dbReference>
<dbReference type="Pfam" id="PF02311">
    <property type="entry name" value="AraC_binding"/>
    <property type="match status" value="1"/>
</dbReference>
<dbReference type="Proteomes" id="UP000253208">
    <property type="component" value="Unassembled WGS sequence"/>
</dbReference>
<protein>
    <submittedName>
        <fullName evidence="5">AraC family transcriptional regulator</fullName>
    </submittedName>
</protein>
<comment type="caution">
    <text evidence="5">The sequence shown here is derived from an EMBL/GenBank/DDBJ whole genome shotgun (WGS) entry which is preliminary data.</text>
</comment>
<dbReference type="InterPro" id="IPR018062">
    <property type="entry name" value="HTH_AraC-typ_CS"/>
</dbReference>
<dbReference type="RefSeq" id="WP_021651531.1">
    <property type="nucleotide sequence ID" value="NZ_PSQG01000032.1"/>
</dbReference>
<dbReference type="InterPro" id="IPR018060">
    <property type="entry name" value="HTH_AraC"/>
</dbReference>
<dbReference type="InterPro" id="IPR014710">
    <property type="entry name" value="RmlC-like_jellyroll"/>
</dbReference>
<evidence type="ECO:0000256" key="3">
    <source>
        <dbReference type="ARBA" id="ARBA00023163"/>
    </source>
</evidence>
<dbReference type="InterPro" id="IPR009057">
    <property type="entry name" value="Homeodomain-like_sf"/>
</dbReference>
<accession>A0A367FU25</accession>
<gene>
    <name evidence="5" type="ORF">C4886_16305</name>
</gene>
<keyword evidence="1" id="KW-0805">Transcription regulation</keyword>
<keyword evidence="2" id="KW-0238">DNA-binding</keyword>
<dbReference type="SMART" id="SM00342">
    <property type="entry name" value="HTH_ARAC"/>
    <property type="match status" value="1"/>
</dbReference>
<dbReference type="InterPro" id="IPR020449">
    <property type="entry name" value="Tscrpt_reg_AraC-type_HTH"/>
</dbReference>
<dbReference type="PRINTS" id="PR00032">
    <property type="entry name" value="HTHARAC"/>
</dbReference>
<dbReference type="SUPFAM" id="SSF51215">
    <property type="entry name" value="Regulatory protein AraC"/>
    <property type="match status" value="1"/>
</dbReference>
<dbReference type="SUPFAM" id="SSF46689">
    <property type="entry name" value="Homeodomain-like"/>
    <property type="match status" value="2"/>
</dbReference>
<dbReference type="GO" id="GO:0003700">
    <property type="term" value="F:DNA-binding transcription factor activity"/>
    <property type="evidence" value="ECO:0007669"/>
    <property type="project" value="InterPro"/>
</dbReference>
<dbReference type="AlphaFoldDB" id="A0A367FU25"/>
<dbReference type="PROSITE" id="PS00041">
    <property type="entry name" value="HTH_ARAC_FAMILY_1"/>
    <property type="match status" value="1"/>
</dbReference>
<evidence type="ECO:0000313" key="5">
    <source>
        <dbReference type="EMBL" id="RCH41845.1"/>
    </source>
</evidence>
<evidence type="ECO:0000256" key="2">
    <source>
        <dbReference type="ARBA" id="ARBA00023125"/>
    </source>
</evidence>
<proteinExistence type="predicted"/>
<dbReference type="InterPro" id="IPR037923">
    <property type="entry name" value="HTH-like"/>
</dbReference>
<dbReference type="PANTHER" id="PTHR43280:SF28">
    <property type="entry name" value="HTH-TYPE TRANSCRIPTIONAL ACTIVATOR RHAS"/>
    <property type="match status" value="1"/>
</dbReference>